<evidence type="ECO:0000313" key="2">
    <source>
        <dbReference type="EMBL" id="MBP0496192.1"/>
    </source>
</evidence>
<evidence type="ECO:0000313" key="3">
    <source>
        <dbReference type="Proteomes" id="UP000677537"/>
    </source>
</evidence>
<dbReference type="Proteomes" id="UP000677537">
    <property type="component" value="Unassembled WGS sequence"/>
</dbReference>
<name>A0A940N8W3_9PROT</name>
<evidence type="ECO:0008006" key="4">
    <source>
        <dbReference type="Google" id="ProtNLM"/>
    </source>
</evidence>
<accession>A0A940N8W3</accession>
<reference evidence="2" key="1">
    <citation type="submission" date="2021-03" db="EMBL/GenBank/DDBJ databases">
        <authorList>
            <person name="So Y."/>
        </authorList>
    </citation>
    <scope>NUCLEOTIDE SEQUENCE</scope>
    <source>
        <strain evidence="2">SG15</strain>
    </source>
</reference>
<feature type="region of interest" description="Disordered" evidence="1">
    <location>
        <begin position="282"/>
        <end position="310"/>
    </location>
</feature>
<evidence type="ECO:0000256" key="1">
    <source>
        <dbReference type="SAM" id="MobiDB-lite"/>
    </source>
</evidence>
<sequence>MPETARELPTTLVERMSEFRLKPGEHRYRIEGEVLPIDVYARLVGPDQPLIVFGQGMVKRDEVALPRFQRLDWVRHFPENVMILSDPTLGIDPELGLGWLLGTDEHYVLPRIVELVERARDGIGLQNRQVLFYGSSAGGFGSLMLASRLQGSSAFVNNPQTDVLQFRRGGVARLLRTAFGGIAPAEAARRFGTRFSFVEALRQGATMPRTYYLQNILDADHYEDQMLPLLSALRGLGRSTGESDPSGSQLLLDLYVDEKKLHNPVGLQRMLSCMSQVRPWISGGGPPVPAEAKGRRPLKPRQEPETPGPA</sequence>
<comment type="caution">
    <text evidence="2">The sequence shown here is derived from an EMBL/GenBank/DDBJ whole genome shotgun (WGS) entry which is preliminary data.</text>
</comment>
<dbReference type="EMBL" id="JAGIZA010000030">
    <property type="protein sequence ID" value="MBP0496192.1"/>
    <property type="molecule type" value="Genomic_DNA"/>
</dbReference>
<dbReference type="AlphaFoldDB" id="A0A940N8W3"/>
<keyword evidence="3" id="KW-1185">Reference proteome</keyword>
<dbReference type="SUPFAM" id="SSF53474">
    <property type="entry name" value="alpha/beta-Hydrolases"/>
    <property type="match status" value="1"/>
</dbReference>
<organism evidence="2 3">
    <name type="scientific">Roseomonas indoligenes</name>
    <dbReference type="NCBI Taxonomy" id="2820811"/>
    <lineage>
        <taxon>Bacteria</taxon>
        <taxon>Pseudomonadati</taxon>
        <taxon>Pseudomonadota</taxon>
        <taxon>Alphaproteobacteria</taxon>
        <taxon>Acetobacterales</taxon>
        <taxon>Roseomonadaceae</taxon>
        <taxon>Roseomonas</taxon>
    </lineage>
</organism>
<dbReference type="InterPro" id="IPR029058">
    <property type="entry name" value="AB_hydrolase_fold"/>
</dbReference>
<proteinExistence type="predicted"/>
<gene>
    <name evidence="2" type="ORF">J5Y10_25640</name>
</gene>
<dbReference type="RefSeq" id="WP_209376986.1">
    <property type="nucleotide sequence ID" value="NZ_JAGIZA010000030.1"/>
</dbReference>
<protein>
    <recommendedName>
        <fullName evidence="4">Alpha/beta hydrolase</fullName>
    </recommendedName>
</protein>